<dbReference type="Gene3D" id="3.30.530.20">
    <property type="match status" value="1"/>
</dbReference>
<proteinExistence type="predicted"/>
<dbReference type="InterPro" id="IPR019587">
    <property type="entry name" value="Polyketide_cyclase/dehydratase"/>
</dbReference>
<evidence type="ECO:0000313" key="2">
    <source>
        <dbReference type="Proteomes" id="UP001172082"/>
    </source>
</evidence>
<dbReference type="Pfam" id="PF10604">
    <property type="entry name" value="Polyketide_cyc2"/>
    <property type="match status" value="1"/>
</dbReference>
<keyword evidence="2" id="KW-1185">Reference proteome</keyword>
<evidence type="ECO:0000313" key="1">
    <source>
        <dbReference type="EMBL" id="MDN5203056.1"/>
    </source>
</evidence>
<dbReference type="EMBL" id="JAUJEA010000006">
    <property type="protein sequence ID" value="MDN5203056.1"/>
    <property type="molecule type" value="Genomic_DNA"/>
</dbReference>
<protein>
    <submittedName>
        <fullName evidence="1">SRPBCC family protein</fullName>
    </submittedName>
</protein>
<reference evidence="1" key="1">
    <citation type="submission" date="2023-06" db="EMBL/GenBank/DDBJ databases">
        <title>Genomic of Parafulvivirga corallium.</title>
        <authorList>
            <person name="Wang G."/>
        </authorList>
    </citation>
    <scope>NUCLEOTIDE SEQUENCE</scope>
    <source>
        <strain evidence="1">BMA10</strain>
    </source>
</reference>
<dbReference type="RefSeq" id="WP_346753078.1">
    <property type="nucleotide sequence ID" value="NZ_JAUJEA010000006.1"/>
</dbReference>
<gene>
    <name evidence="1" type="ORF">QQ008_16830</name>
</gene>
<comment type="caution">
    <text evidence="1">The sequence shown here is derived from an EMBL/GenBank/DDBJ whole genome shotgun (WGS) entry which is preliminary data.</text>
</comment>
<dbReference type="InterPro" id="IPR023393">
    <property type="entry name" value="START-like_dom_sf"/>
</dbReference>
<accession>A0ABT8KQN9</accession>
<dbReference type="Proteomes" id="UP001172082">
    <property type="component" value="Unassembled WGS sequence"/>
</dbReference>
<dbReference type="SUPFAM" id="SSF55961">
    <property type="entry name" value="Bet v1-like"/>
    <property type="match status" value="1"/>
</dbReference>
<name>A0ABT8KQN9_9BACT</name>
<organism evidence="1 2">
    <name type="scientific">Splendidivirga corallicola</name>
    <dbReference type="NCBI Taxonomy" id="3051826"/>
    <lineage>
        <taxon>Bacteria</taxon>
        <taxon>Pseudomonadati</taxon>
        <taxon>Bacteroidota</taxon>
        <taxon>Cytophagia</taxon>
        <taxon>Cytophagales</taxon>
        <taxon>Splendidivirgaceae</taxon>
        <taxon>Splendidivirga</taxon>
    </lineage>
</organism>
<sequence length="172" mass="19525">MKPKTTINVNKGTVEIRSEVIIESSQEEVWNAISIPGEIEKFHPLIKKSKTESTLFSGNGSRRLCELLPMGKMIETVTDWKNGSGYTSLVIGGAMLPPYEFMSGTIALHEFNEKTVANFSFSYKLKYGVIGRFLDKTMIRPQFKKAPPKYVLGLKYYVENGRKISSEELKRY</sequence>